<dbReference type="InterPro" id="IPR005055">
    <property type="entry name" value="A10/PebIII"/>
</dbReference>
<dbReference type="PANTHER" id="PTHR11257:SF11">
    <property type="entry name" value="CHEMOSENSORY PROTEIN 17"/>
    <property type="match status" value="1"/>
</dbReference>
<evidence type="ECO:0000256" key="2">
    <source>
        <dbReference type="SAM" id="SignalP"/>
    </source>
</evidence>
<feature type="compositionally biased region" description="Low complexity" evidence="1">
    <location>
        <begin position="146"/>
        <end position="165"/>
    </location>
</feature>
<comment type="caution">
    <text evidence="3">The sequence shown here is derived from an EMBL/GenBank/DDBJ whole genome shotgun (WGS) entry which is preliminary data.</text>
</comment>
<dbReference type="EMBL" id="CAJVCH010068681">
    <property type="protein sequence ID" value="CAG7720238.1"/>
    <property type="molecule type" value="Genomic_DNA"/>
</dbReference>
<evidence type="ECO:0000256" key="1">
    <source>
        <dbReference type="SAM" id="MobiDB-lite"/>
    </source>
</evidence>
<feature type="chain" id="PRO_5035213058" evidence="2">
    <location>
        <begin position="21"/>
        <end position="196"/>
    </location>
</feature>
<sequence length="196" mass="20964">MKSTLIFLVLAAVAVNFSNSASMRVRRQLVPPEFSNINIDQYLKNQRSVLFQLKCIVYDGPCDRIGKYLKVTIPDLIQGTCSHCSPADRRTAGRLVAHIQKNFPKEWHDAVKKFQGQAVKPEDASRFESLLGIKLEPELINTTVSSDASSSVAPAADTPVSSPAPETKSGAGEQAVAETASADAVVPTDAAVPAAA</sequence>
<protein>
    <submittedName>
        <fullName evidence="3">Uncharacterized protein</fullName>
    </submittedName>
</protein>
<evidence type="ECO:0000313" key="4">
    <source>
        <dbReference type="Proteomes" id="UP000708208"/>
    </source>
</evidence>
<keyword evidence="2" id="KW-0732">Signal</keyword>
<evidence type="ECO:0000313" key="3">
    <source>
        <dbReference type="EMBL" id="CAG7720238.1"/>
    </source>
</evidence>
<dbReference type="PANTHER" id="PTHR11257">
    <property type="entry name" value="CHEMOSENSORY PROTEIN-RELATED"/>
    <property type="match status" value="1"/>
</dbReference>
<dbReference type="OrthoDB" id="6355718at2759"/>
<feature type="signal peptide" evidence="2">
    <location>
        <begin position="1"/>
        <end position="20"/>
    </location>
</feature>
<organism evidence="3 4">
    <name type="scientific">Allacma fusca</name>
    <dbReference type="NCBI Taxonomy" id="39272"/>
    <lineage>
        <taxon>Eukaryota</taxon>
        <taxon>Metazoa</taxon>
        <taxon>Ecdysozoa</taxon>
        <taxon>Arthropoda</taxon>
        <taxon>Hexapoda</taxon>
        <taxon>Collembola</taxon>
        <taxon>Symphypleona</taxon>
        <taxon>Sminthuridae</taxon>
        <taxon>Allacma</taxon>
    </lineage>
</organism>
<name>A0A8J2JH96_9HEXA</name>
<feature type="region of interest" description="Disordered" evidence="1">
    <location>
        <begin position="146"/>
        <end position="196"/>
    </location>
</feature>
<keyword evidence="4" id="KW-1185">Reference proteome</keyword>
<gene>
    <name evidence="3" type="ORF">AFUS01_LOCUS9524</name>
</gene>
<dbReference type="Proteomes" id="UP000708208">
    <property type="component" value="Unassembled WGS sequence"/>
</dbReference>
<dbReference type="AlphaFoldDB" id="A0A8J2JH96"/>
<reference evidence="3" key="1">
    <citation type="submission" date="2021-06" db="EMBL/GenBank/DDBJ databases">
        <authorList>
            <person name="Hodson N. C."/>
            <person name="Mongue J. A."/>
            <person name="Jaron S. K."/>
        </authorList>
    </citation>
    <scope>NUCLEOTIDE SEQUENCE</scope>
</reference>
<dbReference type="Pfam" id="PF03392">
    <property type="entry name" value="OS-D"/>
    <property type="match status" value="1"/>
</dbReference>
<feature type="compositionally biased region" description="Low complexity" evidence="1">
    <location>
        <begin position="179"/>
        <end position="196"/>
    </location>
</feature>
<proteinExistence type="predicted"/>
<accession>A0A8J2JH96</accession>